<evidence type="ECO:0000256" key="1">
    <source>
        <dbReference type="ARBA" id="ARBA00004123"/>
    </source>
</evidence>
<dbReference type="GO" id="GO:0033314">
    <property type="term" value="P:mitotic DNA replication checkpoint signaling"/>
    <property type="evidence" value="ECO:0007669"/>
    <property type="project" value="TreeGrafter"/>
</dbReference>
<protein>
    <recommendedName>
        <fullName evidence="8">Zinc finger double-stranded RNA binding domain-containing protein</fullName>
    </recommendedName>
</protein>
<dbReference type="Pfam" id="PF12171">
    <property type="entry name" value="zf-C2H2_jaz"/>
    <property type="match status" value="1"/>
</dbReference>
<feature type="domain" description="Zinc finger double-stranded RNA binding" evidence="8">
    <location>
        <begin position="43"/>
        <end position="64"/>
    </location>
</feature>
<evidence type="ECO:0000259" key="8">
    <source>
        <dbReference type="Pfam" id="PF12171"/>
    </source>
</evidence>
<evidence type="ECO:0000256" key="3">
    <source>
        <dbReference type="ARBA" id="ARBA00022771"/>
    </source>
</evidence>
<keyword evidence="4" id="KW-0862">Zinc</keyword>
<comment type="caution">
    <text evidence="9">The sequence shown here is derived from an EMBL/GenBank/DDBJ whole genome shotgun (WGS) entry which is preliminary data.</text>
</comment>
<accession>A0A498JJN0</accession>
<evidence type="ECO:0000256" key="5">
    <source>
        <dbReference type="ARBA" id="ARBA00023054"/>
    </source>
</evidence>
<dbReference type="PANTHER" id="PTHR13278">
    <property type="entry name" value="ZINC FINGER PROTEIN 830"/>
    <property type="match status" value="1"/>
</dbReference>
<dbReference type="AlphaFoldDB" id="A0A498JJN0"/>
<evidence type="ECO:0000256" key="7">
    <source>
        <dbReference type="SAM" id="MobiDB-lite"/>
    </source>
</evidence>
<dbReference type="GO" id="GO:0008270">
    <property type="term" value="F:zinc ion binding"/>
    <property type="evidence" value="ECO:0007669"/>
    <property type="project" value="UniProtKB-KW"/>
</dbReference>
<dbReference type="InterPro" id="IPR040050">
    <property type="entry name" value="ZNF830-like"/>
</dbReference>
<name>A0A498JJN0_MALDO</name>
<feature type="compositionally biased region" description="Basic and acidic residues" evidence="7">
    <location>
        <begin position="92"/>
        <end position="115"/>
    </location>
</feature>
<dbReference type="PANTHER" id="PTHR13278:SF0">
    <property type="entry name" value="ZINC FINGER PROTEIN 830"/>
    <property type="match status" value="1"/>
</dbReference>
<dbReference type="InterPro" id="IPR036236">
    <property type="entry name" value="Znf_C2H2_sf"/>
</dbReference>
<feature type="region of interest" description="Disordered" evidence="7">
    <location>
        <begin position="72"/>
        <end position="167"/>
    </location>
</feature>
<organism evidence="9 10">
    <name type="scientific">Malus domestica</name>
    <name type="common">Apple</name>
    <name type="synonym">Pyrus malus</name>
    <dbReference type="NCBI Taxonomy" id="3750"/>
    <lineage>
        <taxon>Eukaryota</taxon>
        <taxon>Viridiplantae</taxon>
        <taxon>Streptophyta</taxon>
        <taxon>Embryophyta</taxon>
        <taxon>Tracheophyta</taxon>
        <taxon>Spermatophyta</taxon>
        <taxon>Magnoliopsida</taxon>
        <taxon>eudicotyledons</taxon>
        <taxon>Gunneridae</taxon>
        <taxon>Pentapetalae</taxon>
        <taxon>rosids</taxon>
        <taxon>fabids</taxon>
        <taxon>Rosales</taxon>
        <taxon>Rosaceae</taxon>
        <taxon>Amygdaloideae</taxon>
        <taxon>Maleae</taxon>
        <taxon>Malus</taxon>
    </lineage>
</organism>
<dbReference type="GO" id="GO:0003676">
    <property type="term" value="F:nucleic acid binding"/>
    <property type="evidence" value="ECO:0007669"/>
    <property type="project" value="InterPro"/>
</dbReference>
<evidence type="ECO:0000313" key="10">
    <source>
        <dbReference type="Proteomes" id="UP000290289"/>
    </source>
</evidence>
<evidence type="ECO:0000313" key="9">
    <source>
        <dbReference type="EMBL" id="RXH93852.1"/>
    </source>
</evidence>
<dbReference type="GO" id="GO:0005681">
    <property type="term" value="C:spliceosomal complex"/>
    <property type="evidence" value="ECO:0007669"/>
    <property type="project" value="InterPro"/>
</dbReference>
<dbReference type="GO" id="GO:0033260">
    <property type="term" value="P:nuclear DNA replication"/>
    <property type="evidence" value="ECO:0007669"/>
    <property type="project" value="TreeGrafter"/>
</dbReference>
<keyword evidence="5" id="KW-0175">Coiled coil</keyword>
<dbReference type="STRING" id="3750.A0A498JJN0"/>
<keyword evidence="2" id="KW-0479">Metal-binding</keyword>
<evidence type="ECO:0000256" key="6">
    <source>
        <dbReference type="ARBA" id="ARBA00023242"/>
    </source>
</evidence>
<keyword evidence="6" id="KW-0539">Nucleus</keyword>
<sequence length="186" mass="20697">MSASLTSIYGESAPKSRTRDLPLMGEDTCHRTKCDLLNAQLMVCDITLKSEYQWDAHQASRKHREALSNFKATSAGLNQVNNTKAEAGPELPKSKPEHSVELHIPRPERSTELPRKQSSSELPPDFFDNHDAKKQNTGRETVQTRNIEPVRDLTQTSSHIASSEAKQIKGALPEGFFDNKEADLSA</sequence>
<gene>
    <name evidence="9" type="ORF">DVH24_015919</name>
</gene>
<evidence type="ECO:0000256" key="4">
    <source>
        <dbReference type="ARBA" id="ARBA00022833"/>
    </source>
</evidence>
<dbReference type="Proteomes" id="UP000290289">
    <property type="component" value="Chromosome 7"/>
</dbReference>
<reference evidence="9 10" key="1">
    <citation type="submission" date="2018-10" db="EMBL/GenBank/DDBJ databases">
        <title>A high-quality apple genome assembly.</title>
        <authorList>
            <person name="Hu J."/>
        </authorList>
    </citation>
    <scope>NUCLEOTIDE SEQUENCE [LARGE SCALE GENOMIC DNA]</scope>
    <source>
        <strain evidence="10">cv. HFTH1</strain>
        <tissue evidence="9">Young leaf</tissue>
    </source>
</reference>
<dbReference type="InterPro" id="IPR022755">
    <property type="entry name" value="Znf_C2H2_jaz"/>
</dbReference>
<dbReference type="GO" id="GO:0044773">
    <property type="term" value="P:mitotic DNA damage checkpoint signaling"/>
    <property type="evidence" value="ECO:0007669"/>
    <property type="project" value="TreeGrafter"/>
</dbReference>
<feature type="compositionally biased region" description="Polar residues" evidence="7">
    <location>
        <begin position="72"/>
        <end position="84"/>
    </location>
</feature>
<comment type="subcellular location">
    <subcellularLocation>
        <location evidence="1">Nucleus</location>
    </subcellularLocation>
</comment>
<feature type="region of interest" description="Disordered" evidence="7">
    <location>
        <begin position="1"/>
        <end position="21"/>
    </location>
</feature>
<dbReference type="EMBL" id="RDQH01000333">
    <property type="protein sequence ID" value="RXH93852.1"/>
    <property type="molecule type" value="Genomic_DNA"/>
</dbReference>
<keyword evidence="10" id="KW-1185">Reference proteome</keyword>
<evidence type="ECO:0000256" key="2">
    <source>
        <dbReference type="ARBA" id="ARBA00022723"/>
    </source>
</evidence>
<dbReference type="SUPFAM" id="SSF57667">
    <property type="entry name" value="beta-beta-alpha zinc fingers"/>
    <property type="match status" value="1"/>
</dbReference>
<keyword evidence="3" id="KW-0863">Zinc-finger</keyword>
<feature type="compositionally biased region" description="Polar residues" evidence="7">
    <location>
        <begin position="153"/>
        <end position="165"/>
    </location>
</feature>
<proteinExistence type="predicted"/>